<dbReference type="Proteomes" id="UP000503164">
    <property type="component" value="Plasmid pCM2_1101"/>
</dbReference>
<keyword evidence="3" id="KW-1185">Reference proteome</keyword>
<dbReference type="AlphaFoldDB" id="A0AAE6XTH7"/>
<name>A0AAE6XTH7_9MICO</name>
<dbReference type="NCBIfam" id="NF038155">
    <property type="entry name" value="lanthi_I_FDLD"/>
    <property type="match status" value="1"/>
</dbReference>
<feature type="compositionally biased region" description="Polar residues" evidence="1">
    <location>
        <begin position="17"/>
        <end position="27"/>
    </location>
</feature>
<evidence type="ECO:0000313" key="3">
    <source>
        <dbReference type="Proteomes" id="UP000503164"/>
    </source>
</evidence>
<feature type="region of interest" description="Disordered" evidence="1">
    <location>
        <begin position="1"/>
        <end position="27"/>
    </location>
</feature>
<organism evidence="2 3">
    <name type="scientific">Clavibacter capsici</name>
    <dbReference type="NCBI Taxonomy" id="1874630"/>
    <lineage>
        <taxon>Bacteria</taxon>
        <taxon>Bacillati</taxon>
        <taxon>Actinomycetota</taxon>
        <taxon>Actinomycetes</taxon>
        <taxon>Micrococcales</taxon>
        <taxon>Microbacteriaceae</taxon>
        <taxon>Clavibacter</taxon>
    </lineage>
</organism>
<reference evidence="2 3" key="1">
    <citation type="journal article" date="2020" name="Mol. Plant Pathol.">
        <title>Plasmid composition and the chpG gene determine the virulence level of Clavibacter capsici natural isolates in pepper.</title>
        <authorList>
            <person name="Hwang I.S."/>
            <person name="Lee H.M."/>
            <person name="Oh E.J."/>
            <person name="Lee S."/>
            <person name="Heu S."/>
            <person name="Oh C.S."/>
        </authorList>
    </citation>
    <scope>NUCLEOTIDE SEQUENCE [LARGE SCALE GENOMIC DNA]</scope>
    <source>
        <strain evidence="2 3">1101</strain>
    </source>
</reference>
<sequence length="58" mass="6015">MSDISSEFDLDPKVGASSGNASPQTTPVFGLTFKLTVKVCRTIITTTACGSTQTSGRC</sequence>
<protein>
    <submittedName>
        <fullName evidence="2">Uncharacterized protein</fullName>
    </submittedName>
</protein>
<evidence type="ECO:0000313" key="2">
    <source>
        <dbReference type="EMBL" id="QIS46504.1"/>
    </source>
</evidence>
<gene>
    <name evidence="2" type="ORF">GW570_15110</name>
</gene>
<keyword evidence="2" id="KW-0614">Plasmid</keyword>
<evidence type="ECO:0000256" key="1">
    <source>
        <dbReference type="SAM" id="MobiDB-lite"/>
    </source>
</evidence>
<dbReference type="RefSeq" id="WP_012300331.1">
    <property type="nucleotide sequence ID" value="NZ_CP012575.1"/>
</dbReference>
<dbReference type="EMBL" id="CP048050">
    <property type="protein sequence ID" value="QIS46504.1"/>
    <property type="molecule type" value="Genomic_DNA"/>
</dbReference>
<accession>A0AAE6XTH7</accession>
<proteinExistence type="predicted"/>
<geneLocation type="plasmid" evidence="2 3">
    <name>pCM2_1101</name>
</geneLocation>
<dbReference type="GeneID" id="43501428"/>